<dbReference type="EMBL" id="BKCP01004628">
    <property type="protein sequence ID" value="GER32768.1"/>
    <property type="molecule type" value="Genomic_DNA"/>
</dbReference>
<evidence type="ECO:0000256" key="3">
    <source>
        <dbReference type="ARBA" id="ARBA00023015"/>
    </source>
</evidence>
<name>A0A5A7PJH4_STRAF</name>
<dbReference type="GO" id="GO:0003700">
    <property type="term" value="F:DNA-binding transcription factor activity"/>
    <property type="evidence" value="ECO:0007669"/>
    <property type="project" value="InterPro"/>
</dbReference>
<feature type="non-terminal residue" evidence="10">
    <location>
        <position position="1"/>
    </location>
</feature>
<dbReference type="SUPFAM" id="SSF57959">
    <property type="entry name" value="Leucine zipper domain"/>
    <property type="match status" value="1"/>
</dbReference>
<accession>A0A5A7PJH4</accession>
<evidence type="ECO:0000256" key="2">
    <source>
        <dbReference type="ARBA" id="ARBA00007163"/>
    </source>
</evidence>
<keyword evidence="7" id="KW-0539">Nucleus</keyword>
<dbReference type="PROSITE" id="PS51806">
    <property type="entry name" value="DOG1"/>
    <property type="match status" value="1"/>
</dbReference>
<evidence type="ECO:0000259" key="9">
    <source>
        <dbReference type="PROSITE" id="PS51806"/>
    </source>
</evidence>
<evidence type="ECO:0000256" key="5">
    <source>
        <dbReference type="ARBA" id="ARBA00023159"/>
    </source>
</evidence>
<organism evidence="10 11">
    <name type="scientific">Striga asiatica</name>
    <name type="common">Asiatic witchweed</name>
    <name type="synonym">Buchnera asiatica</name>
    <dbReference type="NCBI Taxonomy" id="4170"/>
    <lineage>
        <taxon>Eukaryota</taxon>
        <taxon>Viridiplantae</taxon>
        <taxon>Streptophyta</taxon>
        <taxon>Embryophyta</taxon>
        <taxon>Tracheophyta</taxon>
        <taxon>Spermatophyta</taxon>
        <taxon>Magnoliopsida</taxon>
        <taxon>eudicotyledons</taxon>
        <taxon>Gunneridae</taxon>
        <taxon>Pentapetalae</taxon>
        <taxon>asterids</taxon>
        <taxon>lamiids</taxon>
        <taxon>Lamiales</taxon>
        <taxon>Orobanchaceae</taxon>
        <taxon>Buchnereae</taxon>
        <taxon>Striga</taxon>
    </lineage>
</organism>
<dbReference type="OrthoDB" id="2015618at2759"/>
<dbReference type="GO" id="GO:0006351">
    <property type="term" value="P:DNA-templated transcription"/>
    <property type="evidence" value="ECO:0007669"/>
    <property type="project" value="InterPro"/>
</dbReference>
<dbReference type="PROSITE" id="PS00036">
    <property type="entry name" value="BZIP_BASIC"/>
    <property type="match status" value="1"/>
</dbReference>
<evidence type="ECO:0000256" key="6">
    <source>
        <dbReference type="ARBA" id="ARBA00023163"/>
    </source>
</evidence>
<dbReference type="InterPro" id="IPR004827">
    <property type="entry name" value="bZIP"/>
</dbReference>
<evidence type="ECO:0000256" key="7">
    <source>
        <dbReference type="ARBA" id="ARBA00023242"/>
    </source>
</evidence>
<dbReference type="InterPro" id="IPR025422">
    <property type="entry name" value="TGA_domain"/>
</dbReference>
<keyword evidence="3" id="KW-0805">Transcription regulation</keyword>
<feature type="domain" description="DOG1" evidence="9">
    <location>
        <begin position="165"/>
        <end position="391"/>
    </location>
</feature>
<reference evidence="11" key="1">
    <citation type="journal article" date="2019" name="Curr. Biol.">
        <title>Genome Sequence of Striga asiatica Provides Insight into the Evolution of Plant Parasitism.</title>
        <authorList>
            <person name="Yoshida S."/>
            <person name="Kim S."/>
            <person name="Wafula E.K."/>
            <person name="Tanskanen J."/>
            <person name="Kim Y.M."/>
            <person name="Honaas L."/>
            <person name="Yang Z."/>
            <person name="Spallek T."/>
            <person name="Conn C.E."/>
            <person name="Ichihashi Y."/>
            <person name="Cheong K."/>
            <person name="Cui S."/>
            <person name="Der J.P."/>
            <person name="Gundlach H."/>
            <person name="Jiao Y."/>
            <person name="Hori C."/>
            <person name="Ishida J.K."/>
            <person name="Kasahara H."/>
            <person name="Kiba T."/>
            <person name="Kim M.S."/>
            <person name="Koo N."/>
            <person name="Laohavisit A."/>
            <person name="Lee Y.H."/>
            <person name="Lumba S."/>
            <person name="McCourt P."/>
            <person name="Mortimer J.C."/>
            <person name="Mutuku J.M."/>
            <person name="Nomura T."/>
            <person name="Sasaki-Sekimoto Y."/>
            <person name="Seto Y."/>
            <person name="Wang Y."/>
            <person name="Wakatake T."/>
            <person name="Sakakibara H."/>
            <person name="Demura T."/>
            <person name="Yamaguchi S."/>
            <person name="Yoneyama K."/>
            <person name="Manabe R.I."/>
            <person name="Nelson D.C."/>
            <person name="Schulman A.H."/>
            <person name="Timko M.P."/>
            <person name="dePamphilis C.W."/>
            <person name="Choi D."/>
            <person name="Shirasu K."/>
        </authorList>
    </citation>
    <scope>NUCLEOTIDE SEQUENCE [LARGE SCALE GENOMIC DNA]</scope>
    <source>
        <strain evidence="11">cv. UVA1</strain>
    </source>
</reference>
<sequence>FGVHEECFADLYVCMYVCICVCRGDGDGGGRNADLEEIEQSVPVVNGFHHLDAPNFSRMGSLYTVMKENNVSVVSSNLQFGGLTNSTGSTEMGSSGRVVGQSLVPRGENGIWSFVGSNLQFQNWADSSGIVPNHSQQTDASTETTNGKTQVLCKLAQNREAARKSRMKKRAYVEQLENSRLRLEQLEQDIKRARQQGLFIAPGFSGDQTNSMGGSGPASFDVDYARWLHEHQRLMNDLRSAVNSHACVTELKLIVDKVMSHYEEVLGSEIEPLTEQQLVGFCNLQQSSQQTEDALSQGMEALQQSLVDTLSSNSLGPRNSSNITDYMGQMAIAMSKLTALENFLHQADLLRLQTLQQMHRILTTHQAARALLAINDYKSRLRALSSLWLARPKG</sequence>
<dbReference type="FunFam" id="1.20.5.170:FF:000019">
    <property type="entry name" value="BZIP family transcription factor"/>
    <property type="match status" value="1"/>
</dbReference>
<feature type="coiled-coil region" evidence="8">
    <location>
        <begin position="169"/>
        <end position="196"/>
    </location>
</feature>
<dbReference type="InterPro" id="IPR046347">
    <property type="entry name" value="bZIP_sf"/>
</dbReference>
<keyword evidence="6" id="KW-0804">Transcription</keyword>
<protein>
    <submittedName>
        <fullName evidence="10">BZIP transcription factor family protein</fullName>
    </submittedName>
</protein>
<gene>
    <name evidence="10" type="ORF">STAS_08860</name>
</gene>
<dbReference type="SMART" id="SM00338">
    <property type="entry name" value="BRLZ"/>
    <property type="match status" value="1"/>
</dbReference>
<evidence type="ECO:0000256" key="8">
    <source>
        <dbReference type="SAM" id="Coils"/>
    </source>
</evidence>
<evidence type="ECO:0000313" key="10">
    <source>
        <dbReference type="EMBL" id="GER32768.1"/>
    </source>
</evidence>
<comment type="subcellular location">
    <subcellularLocation>
        <location evidence="1">Nucleus</location>
    </subcellularLocation>
</comment>
<evidence type="ECO:0000256" key="4">
    <source>
        <dbReference type="ARBA" id="ARBA00023125"/>
    </source>
</evidence>
<keyword evidence="11" id="KW-1185">Reference proteome</keyword>
<dbReference type="Proteomes" id="UP000325081">
    <property type="component" value="Unassembled WGS sequence"/>
</dbReference>
<dbReference type="AlphaFoldDB" id="A0A5A7PJH4"/>
<proteinExistence type="inferred from homology"/>
<comment type="caution">
    <text evidence="10">The sequence shown here is derived from an EMBL/GenBank/DDBJ whole genome shotgun (WGS) entry which is preliminary data.</text>
</comment>
<evidence type="ECO:0000313" key="11">
    <source>
        <dbReference type="Proteomes" id="UP000325081"/>
    </source>
</evidence>
<dbReference type="PANTHER" id="PTHR45693:SF1">
    <property type="entry name" value="TRANSCRIPTION FACTOR PERIANTHIA"/>
    <property type="match status" value="1"/>
</dbReference>
<keyword evidence="4" id="KW-0238">DNA-binding</keyword>
<keyword evidence="8" id="KW-0175">Coiled coil</keyword>
<dbReference type="GO" id="GO:0005634">
    <property type="term" value="C:nucleus"/>
    <property type="evidence" value="ECO:0007669"/>
    <property type="project" value="UniProtKB-SubCell"/>
</dbReference>
<keyword evidence="5" id="KW-0010">Activator</keyword>
<dbReference type="GO" id="GO:0043565">
    <property type="term" value="F:sequence-specific DNA binding"/>
    <property type="evidence" value="ECO:0007669"/>
    <property type="project" value="InterPro"/>
</dbReference>
<evidence type="ECO:0000256" key="1">
    <source>
        <dbReference type="ARBA" id="ARBA00004123"/>
    </source>
</evidence>
<dbReference type="PANTHER" id="PTHR45693">
    <property type="entry name" value="TRANSCRIPTION FACTOR TGA9"/>
    <property type="match status" value="1"/>
</dbReference>
<dbReference type="Gene3D" id="1.20.5.170">
    <property type="match status" value="1"/>
</dbReference>
<comment type="similarity">
    <text evidence="2">Belongs to the bZIP family.</text>
</comment>